<proteinExistence type="predicted"/>
<organism evidence="2 3">
    <name type="scientific">Endozoicomonas lisbonensis</name>
    <dbReference type="NCBI Taxonomy" id="3120522"/>
    <lineage>
        <taxon>Bacteria</taxon>
        <taxon>Pseudomonadati</taxon>
        <taxon>Pseudomonadota</taxon>
        <taxon>Gammaproteobacteria</taxon>
        <taxon>Oceanospirillales</taxon>
        <taxon>Endozoicomonadaceae</taxon>
        <taxon>Endozoicomonas</taxon>
    </lineage>
</organism>
<comment type="caution">
    <text evidence="2">The sequence shown here is derived from an EMBL/GenBank/DDBJ whole genome shotgun (WGS) entry which is preliminary data.</text>
</comment>
<keyword evidence="1" id="KW-0472">Membrane</keyword>
<dbReference type="RefSeq" id="WP_354007883.1">
    <property type="nucleotide sequence ID" value="NZ_JBEWTA010000001.1"/>
</dbReference>
<dbReference type="EMBL" id="JBEWTB010000002">
    <property type="protein sequence ID" value="MET4757753.1"/>
    <property type="molecule type" value="Genomic_DNA"/>
</dbReference>
<protein>
    <submittedName>
        <fullName evidence="2">Uncharacterized protein</fullName>
    </submittedName>
</protein>
<evidence type="ECO:0000256" key="1">
    <source>
        <dbReference type="SAM" id="Phobius"/>
    </source>
</evidence>
<feature type="transmembrane region" description="Helical" evidence="1">
    <location>
        <begin position="6"/>
        <end position="28"/>
    </location>
</feature>
<sequence length="93" mass="10282">MTRKSGLMAIPAVFMTVVLTASLSFLTFHFKAILLESYETKLRQVADITSRILRDDIEQHGENHFPFDLLASEIGNSSALRVTIIVSGNSTTP</sequence>
<evidence type="ECO:0000313" key="3">
    <source>
        <dbReference type="Proteomes" id="UP001549366"/>
    </source>
</evidence>
<dbReference type="Proteomes" id="UP001549366">
    <property type="component" value="Unassembled WGS sequence"/>
</dbReference>
<name>A0ABV2SLI4_9GAMM</name>
<keyword evidence="1" id="KW-1133">Transmembrane helix</keyword>
<evidence type="ECO:0000313" key="2">
    <source>
        <dbReference type="EMBL" id="MET4757753.1"/>
    </source>
</evidence>
<gene>
    <name evidence="2" type="ORF">V5J35_002945</name>
</gene>
<accession>A0ABV2SLI4</accession>
<keyword evidence="1" id="KW-0812">Transmembrane</keyword>
<keyword evidence="3" id="KW-1185">Reference proteome</keyword>
<reference evidence="2 3" key="1">
    <citation type="submission" date="2024-06" db="EMBL/GenBank/DDBJ databases">
        <title>Genomic Encyclopedia of Type Strains, Phase V (KMG-V): Genome sequencing to study the core and pangenomes of soil and plant-associated prokaryotes.</title>
        <authorList>
            <person name="Whitman W."/>
        </authorList>
    </citation>
    <scope>NUCLEOTIDE SEQUENCE [LARGE SCALE GENOMIC DNA]</scope>
    <source>
        <strain evidence="2 3">NE40</strain>
    </source>
</reference>